<gene>
    <name evidence="4" type="ORF">AMON00008_LOCUS50804</name>
    <name evidence="5" type="ORF">AMON00008_LOCUS50805</name>
</gene>
<evidence type="ECO:0000313" key="4">
    <source>
        <dbReference type="EMBL" id="CAE4646907.1"/>
    </source>
</evidence>
<dbReference type="SUPFAM" id="SSF52833">
    <property type="entry name" value="Thioredoxin-like"/>
    <property type="match status" value="1"/>
</dbReference>
<organism evidence="4">
    <name type="scientific">Alexandrium monilatum</name>
    <dbReference type="NCBI Taxonomy" id="311494"/>
    <lineage>
        <taxon>Eukaryota</taxon>
        <taxon>Sar</taxon>
        <taxon>Alveolata</taxon>
        <taxon>Dinophyceae</taxon>
        <taxon>Gonyaulacales</taxon>
        <taxon>Pyrocystaceae</taxon>
        <taxon>Alexandrium</taxon>
    </lineage>
</organism>
<evidence type="ECO:0000256" key="1">
    <source>
        <dbReference type="ARBA" id="ARBA00006347"/>
    </source>
</evidence>
<dbReference type="Pfam" id="PF00085">
    <property type="entry name" value="Thioredoxin"/>
    <property type="match status" value="1"/>
</dbReference>
<feature type="domain" description="Thioredoxin" evidence="3">
    <location>
        <begin position="1"/>
        <end position="73"/>
    </location>
</feature>
<dbReference type="InterPro" id="IPR036249">
    <property type="entry name" value="Thioredoxin-like_sf"/>
</dbReference>
<dbReference type="PROSITE" id="PS51352">
    <property type="entry name" value="THIOREDOXIN_2"/>
    <property type="match status" value="1"/>
</dbReference>
<dbReference type="EMBL" id="HBNR01071702">
    <property type="protein sequence ID" value="CAE4646907.1"/>
    <property type="molecule type" value="Transcribed_RNA"/>
</dbReference>
<dbReference type="InterPro" id="IPR013766">
    <property type="entry name" value="Thioredoxin_domain"/>
</dbReference>
<dbReference type="InterPro" id="IPR051063">
    <property type="entry name" value="PDI"/>
</dbReference>
<name>A0A6T1KTE5_9DINO</name>
<dbReference type="GO" id="GO:0006457">
    <property type="term" value="P:protein folding"/>
    <property type="evidence" value="ECO:0007669"/>
    <property type="project" value="TreeGrafter"/>
</dbReference>
<dbReference type="PANTHER" id="PTHR45672">
    <property type="entry name" value="PROTEIN DISULFIDE-ISOMERASE C17H9.14C-RELATED"/>
    <property type="match status" value="1"/>
</dbReference>
<dbReference type="PANTHER" id="PTHR45672:SF3">
    <property type="entry name" value="THIOREDOXIN DOMAIN-CONTAINING PROTEIN 5"/>
    <property type="match status" value="1"/>
</dbReference>
<sequence>MKPAWDRLMDDFKGSSTSLVADVDCTESGKDLCEKYEVQGFPTIKYGDPEDMKDYEGGRDYEDLKKFADENLGPQCGPDHIDLCDAKKKASIEKYQKLTAGELEAKITKAKNAVEVDIPIMKKVIGYLKSAKGKGEL</sequence>
<dbReference type="Gene3D" id="3.40.30.10">
    <property type="entry name" value="Glutaredoxin"/>
    <property type="match status" value="1"/>
</dbReference>
<protein>
    <recommendedName>
        <fullName evidence="3">Thioredoxin domain-containing protein</fullName>
    </recommendedName>
</protein>
<evidence type="ECO:0000256" key="2">
    <source>
        <dbReference type="ARBA" id="ARBA00022729"/>
    </source>
</evidence>
<evidence type="ECO:0000313" key="5">
    <source>
        <dbReference type="EMBL" id="CAE4646909.1"/>
    </source>
</evidence>
<evidence type="ECO:0000259" key="3">
    <source>
        <dbReference type="PROSITE" id="PS51352"/>
    </source>
</evidence>
<dbReference type="AlphaFoldDB" id="A0A6T1KTE5"/>
<comment type="similarity">
    <text evidence="1">Belongs to the protein disulfide isomerase family.</text>
</comment>
<keyword evidence="2" id="KW-0732">Signal</keyword>
<reference evidence="4" key="1">
    <citation type="submission" date="2021-01" db="EMBL/GenBank/DDBJ databases">
        <authorList>
            <person name="Corre E."/>
            <person name="Pelletier E."/>
            <person name="Niang G."/>
            <person name="Scheremetjew M."/>
            <person name="Finn R."/>
            <person name="Kale V."/>
            <person name="Holt S."/>
            <person name="Cochrane G."/>
            <person name="Meng A."/>
            <person name="Brown T."/>
            <person name="Cohen L."/>
        </authorList>
    </citation>
    <scope>NUCLEOTIDE SEQUENCE</scope>
    <source>
        <strain evidence="4">CCMP3105</strain>
    </source>
</reference>
<accession>A0A6T1KTE5</accession>
<dbReference type="EMBL" id="HBNR01071703">
    <property type="protein sequence ID" value="CAE4646909.1"/>
    <property type="molecule type" value="Transcribed_RNA"/>
</dbReference>
<proteinExistence type="inferred from homology"/>
<dbReference type="GO" id="GO:0003756">
    <property type="term" value="F:protein disulfide isomerase activity"/>
    <property type="evidence" value="ECO:0007669"/>
    <property type="project" value="TreeGrafter"/>
</dbReference>
<dbReference type="GO" id="GO:0005783">
    <property type="term" value="C:endoplasmic reticulum"/>
    <property type="evidence" value="ECO:0007669"/>
    <property type="project" value="TreeGrafter"/>
</dbReference>